<dbReference type="Proteomes" id="UP001528411">
    <property type="component" value="Unassembled WGS sequence"/>
</dbReference>
<keyword evidence="4" id="KW-0720">Serine protease</keyword>
<dbReference type="PROSITE" id="PS51892">
    <property type="entry name" value="SUBTILASE"/>
    <property type="match status" value="1"/>
</dbReference>
<evidence type="ECO:0000313" key="7">
    <source>
        <dbReference type="EMBL" id="MDC2888563.1"/>
    </source>
</evidence>
<name>A0ABT5FAJ7_9GAMM</name>
<evidence type="ECO:0000256" key="5">
    <source>
        <dbReference type="PROSITE-ProRule" id="PRU01240"/>
    </source>
</evidence>
<dbReference type="Pfam" id="PF00082">
    <property type="entry name" value="Peptidase_S8"/>
    <property type="match status" value="1"/>
</dbReference>
<keyword evidence="2" id="KW-0645">Protease</keyword>
<dbReference type="PRINTS" id="PR00723">
    <property type="entry name" value="SUBTILISIN"/>
</dbReference>
<comment type="caution">
    <text evidence="5">Lacks conserved residue(s) required for the propagation of feature annotation.</text>
</comment>
<dbReference type="SUPFAM" id="SSF52743">
    <property type="entry name" value="Subtilisin-like"/>
    <property type="match status" value="1"/>
</dbReference>
<comment type="similarity">
    <text evidence="1 5">Belongs to the peptidase S8 family.</text>
</comment>
<dbReference type="PANTHER" id="PTHR43399:SF4">
    <property type="entry name" value="CELL WALL-ASSOCIATED PROTEASE"/>
    <property type="match status" value="1"/>
</dbReference>
<reference evidence="7 8" key="1">
    <citation type="submission" date="2023-01" db="EMBL/GenBank/DDBJ databases">
        <title>Psychrosphaera sp. nov., isolated from marine algae.</title>
        <authorList>
            <person name="Bayburt H."/>
            <person name="Choi B.J."/>
            <person name="Kim J.M."/>
            <person name="Choi D.G."/>
            <person name="Jeon C.O."/>
        </authorList>
    </citation>
    <scope>NUCLEOTIDE SEQUENCE [LARGE SCALE GENOMIC DNA]</scope>
    <source>
        <strain evidence="7 8">G1-22</strain>
    </source>
</reference>
<dbReference type="InterPro" id="IPR036852">
    <property type="entry name" value="Peptidase_S8/S53_dom_sf"/>
</dbReference>
<sequence>MTVSTLTHAKPVNFIYDVSGKFSQSKAEKQVSKAGGTLKSCIPEIGVCQVAFDSVDSAQNSGLTIVPDASVFIPKVQGMPEVANLTVSESDYGQPPASGDDDFFFDLQWGHNAVGAVDSWNAGHRGAGVRVAVIDSGADGGHPDLAPNINFDLSMSFVDGEAWYDAGPDVSNHGSHTAGTIAAADNGFGTIGVAPEAELVILKSLSAYTGSGSSYATMAAIVYAANIGADVVNMSLGMDVRHNGYFDVEGTPYDTSDDIKFTVGGKDGIAQFINTYAKAATYARQNGVLLIASAGNESTDMDKTDSLVKLPAGLPAVMSISALGPRLWANDPNTYTDHLAIYSNYGQSEIDFGAPIAAIT</sequence>
<dbReference type="InterPro" id="IPR000209">
    <property type="entry name" value="Peptidase_S8/S53_dom"/>
</dbReference>
<protein>
    <submittedName>
        <fullName evidence="7">S8 family serine peptidase</fullName>
    </submittedName>
</protein>
<proteinExistence type="inferred from homology"/>
<dbReference type="Gene3D" id="3.40.50.200">
    <property type="entry name" value="Peptidase S8/S53 domain"/>
    <property type="match status" value="1"/>
</dbReference>
<organism evidence="7 8">
    <name type="scientific">Psychrosphaera algicola</name>
    <dbReference type="NCBI Taxonomy" id="3023714"/>
    <lineage>
        <taxon>Bacteria</taxon>
        <taxon>Pseudomonadati</taxon>
        <taxon>Pseudomonadota</taxon>
        <taxon>Gammaproteobacteria</taxon>
        <taxon>Alteromonadales</taxon>
        <taxon>Pseudoalteromonadaceae</taxon>
        <taxon>Psychrosphaera</taxon>
    </lineage>
</organism>
<evidence type="ECO:0000256" key="1">
    <source>
        <dbReference type="ARBA" id="ARBA00011073"/>
    </source>
</evidence>
<evidence type="ECO:0000313" key="8">
    <source>
        <dbReference type="Proteomes" id="UP001528411"/>
    </source>
</evidence>
<evidence type="ECO:0000256" key="4">
    <source>
        <dbReference type="ARBA" id="ARBA00022825"/>
    </source>
</evidence>
<dbReference type="InterPro" id="IPR015500">
    <property type="entry name" value="Peptidase_S8_subtilisin-rel"/>
</dbReference>
<feature type="domain" description="Peptidase S8/S53" evidence="6">
    <location>
        <begin position="126"/>
        <end position="349"/>
    </location>
</feature>
<keyword evidence="8" id="KW-1185">Reference proteome</keyword>
<evidence type="ECO:0000256" key="3">
    <source>
        <dbReference type="ARBA" id="ARBA00022801"/>
    </source>
</evidence>
<evidence type="ECO:0000259" key="6">
    <source>
        <dbReference type="Pfam" id="PF00082"/>
    </source>
</evidence>
<dbReference type="RefSeq" id="WP_272180160.1">
    <property type="nucleotide sequence ID" value="NZ_JAQOMS010000002.1"/>
</dbReference>
<dbReference type="PANTHER" id="PTHR43399">
    <property type="entry name" value="SUBTILISIN-RELATED"/>
    <property type="match status" value="1"/>
</dbReference>
<accession>A0ABT5FAJ7</accession>
<dbReference type="InterPro" id="IPR051048">
    <property type="entry name" value="Peptidase_S8/S53_subtilisin"/>
</dbReference>
<gene>
    <name evidence="7" type="ORF">PN838_07075</name>
</gene>
<dbReference type="EMBL" id="JAQOMS010000002">
    <property type="protein sequence ID" value="MDC2888563.1"/>
    <property type="molecule type" value="Genomic_DNA"/>
</dbReference>
<evidence type="ECO:0000256" key="2">
    <source>
        <dbReference type="ARBA" id="ARBA00022670"/>
    </source>
</evidence>
<keyword evidence="3" id="KW-0378">Hydrolase</keyword>
<comment type="caution">
    <text evidence="7">The sequence shown here is derived from an EMBL/GenBank/DDBJ whole genome shotgun (WGS) entry which is preliminary data.</text>
</comment>